<feature type="region of interest" description="Disordered" evidence="2">
    <location>
        <begin position="1"/>
        <end position="28"/>
    </location>
</feature>
<accession>A0AAD8WN60</accession>
<dbReference type="AlphaFoldDB" id="A0AAD8WN60"/>
<gene>
    <name evidence="3" type="ORF">QYE76_056731</name>
</gene>
<reference evidence="3" key="1">
    <citation type="submission" date="2023-07" db="EMBL/GenBank/DDBJ databases">
        <title>A chromosome-level genome assembly of Lolium multiflorum.</title>
        <authorList>
            <person name="Chen Y."/>
            <person name="Copetti D."/>
            <person name="Kolliker R."/>
            <person name="Studer B."/>
        </authorList>
    </citation>
    <scope>NUCLEOTIDE SEQUENCE</scope>
    <source>
        <strain evidence="3">02402/16</strain>
        <tissue evidence="3">Leaf</tissue>
    </source>
</reference>
<evidence type="ECO:0000256" key="1">
    <source>
        <dbReference type="SAM" id="Coils"/>
    </source>
</evidence>
<comment type="caution">
    <text evidence="3">The sequence shown here is derived from an EMBL/GenBank/DDBJ whole genome shotgun (WGS) entry which is preliminary data.</text>
</comment>
<feature type="compositionally biased region" description="Acidic residues" evidence="2">
    <location>
        <begin position="249"/>
        <end position="259"/>
    </location>
</feature>
<keyword evidence="4" id="KW-1185">Reference proteome</keyword>
<sequence length="270" mass="30636">MKMAVVSMEMPSGGTSPSRRRAEQRVLSPGSWPAMAAARKNTRKLHEDLRVHVLEQMMEIEGLRQNAENSQKAIKHLETRLQEEIAKRSSFDELSAKVKVLEAENESLKAFIKDSSDKENLARKVLSEKHARDVAELTDKLKKSQQRVTSVVAKNKVQEAEAEAIDKMIFRKHPFMFKCRSSSRTGNNLPLVESPPLSLTADIVRDTPKGADMRSILAETKGYDQLFVRRVNHSFWYHKYDLPKGFSDAENEEEGEPEYYAEGSGSSVER</sequence>
<feature type="compositionally biased region" description="Low complexity" evidence="2">
    <location>
        <begin position="260"/>
        <end position="270"/>
    </location>
</feature>
<evidence type="ECO:0000313" key="3">
    <source>
        <dbReference type="EMBL" id="KAK1668572.1"/>
    </source>
</evidence>
<evidence type="ECO:0000256" key="2">
    <source>
        <dbReference type="SAM" id="MobiDB-lite"/>
    </source>
</evidence>
<name>A0AAD8WN60_LOLMU</name>
<protein>
    <submittedName>
        <fullName evidence="3">Uncharacterized protein</fullName>
    </submittedName>
</protein>
<keyword evidence="1" id="KW-0175">Coiled coil</keyword>
<evidence type="ECO:0000313" key="4">
    <source>
        <dbReference type="Proteomes" id="UP001231189"/>
    </source>
</evidence>
<feature type="region of interest" description="Disordered" evidence="2">
    <location>
        <begin position="246"/>
        <end position="270"/>
    </location>
</feature>
<feature type="coiled-coil region" evidence="1">
    <location>
        <begin position="60"/>
        <end position="147"/>
    </location>
</feature>
<dbReference type="EMBL" id="JAUUTY010000003">
    <property type="protein sequence ID" value="KAK1668572.1"/>
    <property type="molecule type" value="Genomic_DNA"/>
</dbReference>
<organism evidence="3 4">
    <name type="scientific">Lolium multiflorum</name>
    <name type="common">Italian ryegrass</name>
    <name type="synonym">Lolium perenne subsp. multiflorum</name>
    <dbReference type="NCBI Taxonomy" id="4521"/>
    <lineage>
        <taxon>Eukaryota</taxon>
        <taxon>Viridiplantae</taxon>
        <taxon>Streptophyta</taxon>
        <taxon>Embryophyta</taxon>
        <taxon>Tracheophyta</taxon>
        <taxon>Spermatophyta</taxon>
        <taxon>Magnoliopsida</taxon>
        <taxon>Liliopsida</taxon>
        <taxon>Poales</taxon>
        <taxon>Poaceae</taxon>
        <taxon>BOP clade</taxon>
        <taxon>Pooideae</taxon>
        <taxon>Poodae</taxon>
        <taxon>Poeae</taxon>
        <taxon>Poeae Chloroplast Group 2 (Poeae type)</taxon>
        <taxon>Loliodinae</taxon>
        <taxon>Loliinae</taxon>
        <taxon>Lolium</taxon>
    </lineage>
</organism>
<dbReference type="Proteomes" id="UP001231189">
    <property type="component" value="Unassembled WGS sequence"/>
</dbReference>
<proteinExistence type="predicted"/>